<keyword evidence="4 10" id="KW-0547">Nucleotide-binding</keyword>
<dbReference type="GO" id="GO:0002161">
    <property type="term" value="F:aminoacyl-tRNA deacylase activity"/>
    <property type="evidence" value="ECO:0007669"/>
    <property type="project" value="InterPro"/>
</dbReference>
<evidence type="ECO:0000256" key="8">
    <source>
        <dbReference type="ARBA" id="ARBA00032665"/>
    </source>
</evidence>
<dbReference type="OrthoDB" id="1706657at2759"/>
<dbReference type="AlphaFoldDB" id="A0CMP7"/>
<evidence type="ECO:0000256" key="6">
    <source>
        <dbReference type="ARBA" id="ARBA00022917"/>
    </source>
</evidence>
<sequence>MIQRIQFKIQKFLTFLSMAQKTDFTNVVERPNFPEEEVRILKYWEQINAFHKQLELTKDCPRFTFYDGPPFATGLPHYGHMCAGTIKDVVCRYFAMNGRYVERRFGWDCHGLPVEHEIDKTLKIQHRGDILKMGIDKYNHECRSIVMRYASEWRRIIGRTGRWIDFDNDYKTLDTSFMESVWWVFKQMWEKGLVYRGCKVMPYSNGCSTVLSNFETQQNYKNVWDPAIVVTFPLVKDEKTKFVAWTTTPWTLPSNLALAVHPDLVYVKLLDKASNTHYILAESRIVELYTDAKLYEVVEKFKGTDLVGTEYVPLFNYFLERKEQGCYRVLAANFVTSDDGTGIVHCAPGFGDDDYKACLKAGIIVPSDPLVPIDSSGRFLESVKDFSGMQVKEADKEIRKLLKTNGRLIKDGQVQHNYPYCWRSQTPLIYKAVNCWFIKVTSIKDKLVVNNKKARWVPQSIQDGRFNNWLDDAQDWCFSRNRFWGNPIPIWVSDDFEESVCIGSIEELRQLSGVEKHHRSPQRIH</sequence>
<evidence type="ECO:0000256" key="7">
    <source>
        <dbReference type="ARBA" id="ARBA00023146"/>
    </source>
</evidence>
<dbReference type="Pfam" id="PF00133">
    <property type="entry name" value="tRNA-synt_1"/>
    <property type="match status" value="1"/>
</dbReference>
<dbReference type="InParanoid" id="A0CMP7"/>
<keyword evidence="7 10" id="KW-0030">Aminoacyl-tRNA synthetase</keyword>
<dbReference type="KEGG" id="ptm:GSPATT00008543001"/>
<dbReference type="InterPro" id="IPR002301">
    <property type="entry name" value="Ile-tRNA-ligase"/>
</dbReference>
<dbReference type="InterPro" id="IPR002300">
    <property type="entry name" value="aa-tRNA-synth_Ia"/>
</dbReference>
<dbReference type="STRING" id="5888.A0CMP7"/>
<dbReference type="InterPro" id="IPR014729">
    <property type="entry name" value="Rossmann-like_a/b/a_fold"/>
</dbReference>
<evidence type="ECO:0000259" key="11">
    <source>
        <dbReference type="Pfam" id="PF00133"/>
    </source>
</evidence>
<evidence type="ECO:0000256" key="9">
    <source>
        <dbReference type="ARBA" id="ARBA00048359"/>
    </source>
</evidence>
<dbReference type="HOGENOM" id="CLU_001493_4_0_1"/>
<dbReference type="GO" id="GO:0005524">
    <property type="term" value="F:ATP binding"/>
    <property type="evidence" value="ECO:0007669"/>
    <property type="project" value="UniProtKB-KW"/>
</dbReference>
<dbReference type="GO" id="GO:0004822">
    <property type="term" value="F:isoleucine-tRNA ligase activity"/>
    <property type="evidence" value="ECO:0000318"/>
    <property type="project" value="GO_Central"/>
</dbReference>
<protein>
    <recommendedName>
        <fullName evidence="2">isoleucine--tRNA ligase</fullName>
        <ecNumber evidence="2">6.1.1.5</ecNumber>
    </recommendedName>
    <alternativeName>
        <fullName evidence="8">Isoleucyl-tRNA synthetase</fullName>
    </alternativeName>
</protein>
<evidence type="ECO:0000256" key="2">
    <source>
        <dbReference type="ARBA" id="ARBA00013165"/>
    </source>
</evidence>
<evidence type="ECO:0000313" key="12">
    <source>
        <dbReference type="EMBL" id="CAK72064.1"/>
    </source>
</evidence>
<dbReference type="PRINTS" id="PR00984">
    <property type="entry name" value="TRNASYNTHILE"/>
</dbReference>
<evidence type="ECO:0000313" key="13">
    <source>
        <dbReference type="Proteomes" id="UP000000600"/>
    </source>
</evidence>
<evidence type="ECO:0000256" key="10">
    <source>
        <dbReference type="RuleBase" id="RU363035"/>
    </source>
</evidence>
<dbReference type="GeneID" id="5025246"/>
<organism evidence="12 13">
    <name type="scientific">Paramecium tetraurelia</name>
    <dbReference type="NCBI Taxonomy" id="5888"/>
    <lineage>
        <taxon>Eukaryota</taxon>
        <taxon>Sar</taxon>
        <taxon>Alveolata</taxon>
        <taxon>Ciliophora</taxon>
        <taxon>Intramacronucleata</taxon>
        <taxon>Oligohymenophorea</taxon>
        <taxon>Peniculida</taxon>
        <taxon>Parameciidae</taxon>
        <taxon>Paramecium</taxon>
    </lineage>
</organism>
<dbReference type="RefSeq" id="XP_001439461.1">
    <property type="nucleotide sequence ID" value="XM_001439424.1"/>
</dbReference>
<keyword evidence="3 10" id="KW-0436">Ligase</keyword>
<comment type="catalytic activity">
    <reaction evidence="9">
        <text>tRNA(Ile) + L-isoleucine + ATP = L-isoleucyl-tRNA(Ile) + AMP + diphosphate</text>
        <dbReference type="Rhea" id="RHEA:11060"/>
        <dbReference type="Rhea" id="RHEA-COMP:9666"/>
        <dbReference type="Rhea" id="RHEA-COMP:9695"/>
        <dbReference type="ChEBI" id="CHEBI:30616"/>
        <dbReference type="ChEBI" id="CHEBI:33019"/>
        <dbReference type="ChEBI" id="CHEBI:58045"/>
        <dbReference type="ChEBI" id="CHEBI:78442"/>
        <dbReference type="ChEBI" id="CHEBI:78528"/>
        <dbReference type="ChEBI" id="CHEBI:456215"/>
        <dbReference type="EC" id="6.1.1.5"/>
    </reaction>
</comment>
<gene>
    <name evidence="12" type="ORF">GSPATT00008543001</name>
</gene>
<dbReference type="FunFam" id="3.40.50.620:FF:000023">
    <property type="entry name" value="Isoleucyl-tRNA synthetase,cytoplasmic"/>
    <property type="match status" value="1"/>
</dbReference>
<evidence type="ECO:0000256" key="1">
    <source>
        <dbReference type="ARBA" id="ARBA00005594"/>
    </source>
</evidence>
<dbReference type="EMBL" id="CT868108">
    <property type="protein sequence ID" value="CAK72064.1"/>
    <property type="molecule type" value="Genomic_DNA"/>
</dbReference>
<evidence type="ECO:0000256" key="3">
    <source>
        <dbReference type="ARBA" id="ARBA00022598"/>
    </source>
</evidence>
<dbReference type="PROSITE" id="PS00178">
    <property type="entry name" value="AA_TRNA_LIGASE_I"/>
    <property type="match status" value="1"/>
</dbReference>
<dbReference type="InterPro" id="IPR001412">
    <property type="entry name" value="aa-tRNA-synth_I_CS"/>
</dbReference>
<dbReference type="FunFam" id="3.90.740.10:FF:000044">
    <property type="entry name" value="Isoleucine--tRNA ligase"/>
    <property type="match status" value="1"/>
</dbReference>
<dbReference type="eggNOG" id="KOG0434">
    <property type="taxonomic scope" value="Eukaryota"/>
</dbReference>
<name>A0CMP7_PARTE</name>
<dbReference type="OMA" id="TRYWRMK"/>
<proteinExistence type="inferred from homology"/>
<dbReference type="PANTHER" id="PTHR42780:SF1">
    <property type="entry name" value="ISOLEUCINE--TRNA LIGASE, CYTOPLASMIC"/>
    <property type="match status" value="1"/>
</dbReference>
<dbReference type="GO" id="GO:0006428">
    <property type="term" value="P:isoleucyl-tRNA aminoacylation"/>
    <property type="evidence" value="ECO:0000318"/>
    <property type="project" value="GO_Central"/>
</dbReference>
<dbReference type="Gene3D" id="3.40.50.620">
    <property type="entry name" value="HUPs"/>
    <property type="match status" value="2"/>
</dbReference>
<keyword evidence="6 10" id="KW-0648">Protein biosynthesis</keyword>
<dbReference type="PANTHER" id="PTHR42780">
    <property type="entry name" value="SOLEUCYL-TRNA SYNTHETASE"/>
    <property type="match status" value="1"/>
</dbReference>
<dbReference type="FunFam" id="3.40.50.620:FF:000652">
    <property type="entry name" value="Isoleucyl-tRNA synthetase"/>
    <property type="match status" value="1"/>
</dbReference>
<evidence type="ECO:0000256" key="4">
    <source>
        <dbReference type="ARBA" id="ARBA00022741"/>
    </source>
</evidence>
<dbReference type="SUPFAM" id="SSF52374">
    <property type="entry name" value="Nucleotidylyl transferase"/>
    <property type="match status" value="1"/>
</dbReference>
<keyword evidence="13" id="KW-1185">Reference proteome</keyword>
<feature type="domain" description="Aminoacyl-tRNA synthetase class Ia" evidence="11">
    <location>
        <begin position="40"/>
        <end position="511"/>
    </location>
</feature>
<evidence type="ECO:0000256" key="5">
    <source>
        <dbReference type="ARBA" id="ARBA00022840"/>
    </source>
</evidence>
<dbReference type="InterPro" id="IPR009008">
    <property type="entry name" value="Val/Leu/Ile-tRNA-synth_edit"/>
</dbReference>
<accession>A0CMP7</accession>
<dbReference type="EC" id="6.1.1.5" evidence="2"/>
<dbReference type="Proteomes" id="UP000000600">
    <property type="component" value="Unassembled WGS sequence"/>
</dbReference>
<dbReference type="Gene3D" id="3.90.740.10">
    <property type="entry name" value="Valyl/Leucyl/Isoleucyl-tRNA synthetase, editing domain"/>
    <property type="match status" value="1"/>
</dbReference>
<keyword evidence="5 10" id="KW-0067">ATP-binding</keyword>
<comment type="similarity">
    <text evidence="1 10">Belongs to the class-I aminoacyl-tRNA synthetase family.</text>
</comment>
<dbReference type="InterPro" id="IPR023586">
    <property type="entry name" value="Ile-tRNA-ligase_type2"/>
</dbReference>
<dbReference type="SUPFAM" id="SSF50677">
    <property type="entry name" value="ValRS/IleRS/LeuRS editing domain"/>
    <property type="match status" value="1"/>
</dbReference>
<reference evidence="12 13" key="1">
    <citation type="journal article" date="2006" name="Nature">
        <title>Global trends of whole-genome duplications revealed by the ciliate Paramecium tetraurelia.</title>
        <authorList>
            <consortium name="Genoscope"/>
            <person name="Aury J.-M."/>
            <person name="Jaillon O."/>
            <person name="Duret L."/>
            <person name="Noel B."/>
            <person name="Jubin C."/>
            <person name="Porcel B.M."/>
            <person name="Segurens B."/>
            <person name="Daubin V."/>
            <person name="Anthouard V."/>
            <person name="Aiach N."/>
            <person name="Arnaiz O."/>
            <person name="Billaut A."/>
            <person name="Beisson J."/>
            <person name="Blanc I."/>
            <person name="Bouhouche K."/>
            <person name="Camara F."/>
            <person name="Duharcourt S."/>
            <person name="Guigo R."/>
            <person name="Gogendeau D."/>
            <person name="Katinka M."/>
            <person name="Keller A.-M."/>
            <person name="Kissmehl R."/>
            <person name="Klotz C."/>
            <person name="Koll F."/>
            <person name="Le Moue A."/>
            <person name="Lepere C."/>
            <person name="Malinsky S."/>
            <person name="Nowacki M."/>
            <person name="Nowak J.K."/>
            <person name="Plattner H."/>
            <person name="Poulain J."/>
            <person name="Ruiz F."/>
            <person name="Serrano V."/>
            <person name="Zagulski M."/>
            <person name="Dessen P."/>
            <person name="Betermier M."/>
            <person name="Weissenbach J."/>
            <person name="Scarpelli C."/>
            <person name="Schachter V."/>
            <person name="Sperling L."/>
            <person name="Meyer E."/>
            <person name="Cohen J."/>
            <person name="Wincker P."/>
        </authorList>
    </citation>
    <scope>NUCLEOTIDE SEQUENCE [LARGE SCALE GENOMIC DNA]</scope>
    <source>
        <strain evidence="12 13">Stock d4-2</strain>
    </source>
</reference>